<organism evidence="4 5">
    <name type="scientific">Billgrantia endophytica</name>
    <dbReference type="NCBI Taxonomy" id="2033802"/>
    <lineage>
        <taxon>Bacteria</taxon>
        <taxon>Pseudomonadati</taxon>
        <taxon>Pseudomonadota</taxon>
        <taxon>Gammaproteobacteria</taxon>
        <taxon>Oceanospirillales</taxon>
        <taxon>Halomonadaceae</taxon>
        <taxon>Billgrantia</taxon>
    </lineage>
</organism>
<dbReference type="GO" id="GO:0016747">
    <property type="term" value="F:acyltransferase activity, transferring groups other than amino-acyl groups"/>
    <property type="evidence" value="ECO:0007669"/>
    <property type="project" value="InterPro"/>
</dbReference>
<dbReference type="PROSITE" id="PS51186">
    <property type="entry name" value="GNAT"/>
    <property type="match status" value="1"/>
</dbReference>
<dbReference type="OrthoDB" id="9796171at2"/>
<dbReference type="PANTHER" id="PTHR43877">
    <property type="entry name" value="AMINOALKYLPHOSPHONATE N-ACETYLTRANSFERASE-RELATED-RELATED"/>
    <property type="match status" value="1"/>
</dbReference>
<sequence length="142" mass="15637">MKDIEIREGDWTTLGEAASEIRRVVFIEEQSVPIEEEWDGLDPACRHFLALLNGVPIGTARLLPDAHIGRVAVLQEGRGLGIGASLMQAAIDTARRLGHERVELAAQTHALAFYERLGFMACGGEFLDAGIPHRNMHLRLSQ</sequence>
<evidence type="ECO:0000313" key="4">
    <source>
        <dbReference type="EMBL" id="PMR75479.1"/>
    </source>
</evidence>
<name>A0A2N7U4W5_9GAMM</name>
<evidence type="ECO:0000313" key="5">
    <source>
        <dbReference type="Proteomes" id="UP000235803"/>
    </source>
</evidence>
<proteinExistence type="predicted"/>
<evidence type="ECO:0000259" key="3">
    <source>
        <dbReference type="PROSITE" id="PS51186"/>
    </source>
</evidence>
<keyword evidence="5" id="KW-1185">Reference proteome</keyword>
<dbReference type="Gene3D" id="3.40.630.30">
    <property type="match status" value="1"/>
</dbReference>
<dbReference type="InterPro" id="IPR050832">
    <property type="entry name" value="Bact_Acetyltransf"/>
</dbReference>
<feature type="domain" description="N-acetyltransferase" evidence="3">
    <location>
        <begin position="4"/>
        <end position="142"/>
    </location>
</feature>
<evidence type="ECO:0000256" key="1">
    <source>
        <dbReference type="ARBA" id="ARBA00022679"/>
    </source>
</evidence>
<accession>A0A2N7U4W5</accession>
<evidence type="ECO:0000256" key="2">
    <source>
        <dbReference type="ARBA" id="ARBA00023315"/>
    </source>
</evidence>
<dbReference type="Pfam" id="PF00583">
    <property type="entry name" value="Acetyltransf_1"/>
    <property type="match status" value="1"/>
</dbReference>
<keyword evidence="2" id="KW-0012">Acyltransferase</keyword>
<dbReference type="CDD" id="cd04301">
    <property type="entry name" value="NAT_SF"/>
    <property type="match status" value="1"/>
</dbReference>
<dbReference type="InterPro" id="IPR016181">
    <property type="entry name" value="Acyl_CoA_acyltransferase"/>
</dbReference>
<protein>
    <submittedName>
        <fullName evidence="4">GNAT family N-acetyltransferase</fullName>
    </submittedName>
</protein>
<dbReference type="RefSeq" id="WP_102653193.1">
    <property type="nucleotide sequence ID" value="NZ_PNRF01000019.1"/>
</dbReference>
<comment type="caution">
    <text evidence="4">The sequence shown here is derived from an EMBL/GenBank/DDBJ whole genome shotgun (WGS) entry which is preliminary data.</text>
</comment>
<dbReference type="Proteomes" id="UP000235803">
    <property type="component" value="Unassembled WGS sequence"/>
</dbReference>
<dbReference type="AlphaFoldDB" id="A0A2N7U4W5"/>
<dbReference type="SUPFAM" id="SSF55729">
    <property type="entry name" value="Acyl-CoA N-acyltransferases (Nat)"/>
    <property type="match status" value="1"/>
</dbReference>
<keyword evidence="1 4" id="KW-0808">Transferase</keyword>
<gene>
    <name evidence="4" type="ORF">C1H69_09645</name>
</gene>
<reference evidence="4 5" key="1">
    <citation type="submission" date="2018-01" db="EMBL/GenBank/DDBJ databases">
        <title>Halomonas endophytica sp. nov., isolated from storage liquid in the stems of Populus euphratica.</title>
        <authorList>
            <person name="Chen C."/>
        </authorList>
    </citation>
    <scope>NUCLEOTIDE SEQUENCE [LARGE SCALE GENOMIC DNA]</scope>
    <source>
        <strain evidence="4 5">MC28</strain>
    </source>
</reference>
<dbReference type="EMBL" id="PNRF01000019">
    <property type="protein sequence ID" value="PMR75479.1"/>
    <property type="molecule type" value="Genomic_DNA"/>
</dbReference>
<dbReference type="InterPro" id="IPR000182">
    <property type="entry name" value="GNAT_dom"/>
</dbReference>